<dbReference type="InterPro" id="IPR036388">
    <property type="entry name" value="WH-like_DNA-bd_sf"/>
</dbReference>
<keyword evidence="3" id="KW-0805">Transcription regulation</keyword>
<dbReference type="InterPro" id="IPR001867">
    <property type="entry name" value="OmpR/PhoB-type_DNA-bd"/>
</dbReference>
<feature type="domain" description="Response regulatory" evidence="8">
    <location>
        <begin position="3"/>
        <end position="117"/>
    </location>
</feature>
<evidence type="ECO:0000256" key="5">
    <source>
        <dbReference type="ARBA" id="ARBA00023163"/>
    </source>
</evidence>
<keyword evidence="1 6" id="KW-0597">Phosphoprotein</keyword>
<dbReference type="Gene3D" id="3.40.50.2300">
    <property type="match status" value="1"/>
</dbReference>
<dbReference type="FunFam" id="3.40.50.2300:FF:000001">
    <property type="entry name" value="DNA-binding response regulator PhoB"/>
    <property type="match status" value="1"/>
</dbReference>
<evidence type="ECO:0000313" key="10">
    <source>
        <dbReference type="EMBL" id="RUT35784.1"/>
    </source>
</evidence>
<evidence type="ECO:0000256" key="3">
    <source>
        <dbReference type="ARBA" id="ARBA00023015"/>
    </source>
</evidence>
<name>A0A3S1DDE7_9BACL</name>
<dbReference type="PANTHER" id="PTHR48111:SF36">
    <property type="entry name" value="TRANSCRIPTIONAL REGULATORY PROTEIN CUTR"/>
    <property type="match status" value="1"/>
</dbReference>
<dbReference type="OrthoDB" id="9790442at2"/>
<evidence type="ECO:0000259" key="8">
    <source>
        <dbReference type="PROSITE" id="PS50110"/>
    </source>
</evidence>
<keyword evidence="4 7" id="KW-0238">DNA-binding</keyword>
<dbReference type="InterPro" id="IPR011006">
    <property type="entry name" value="CheY-like_superfamily"/>
</dbReference>
<dbReference type="Gene3D" id="6.10.250.690">
    <property type="match status" value="1"/>
</dbReference>
<organism evidence="10 11">
    <name type="scientific">Paenibacillus zeisoli</name>
    <dbReference type="NCBI Taxonomy" id="2496267"/>
    <lineage>
        <taxon>Bacteria</taxon>
        <taxon>Bacillati</taxon>
        <taxon>Bacillota</taxon>
        <taxon>Bacilli</taxon>
        <taxon>Bacillales</taxon>
        <taxon>Paenibacillaceae</taxon>
        <taxon>Paenibacillus</taxon>
    </lineage>
</organism>
<keyword evidence="2" id="KW-0902">Two-component regulatory system</keyword>
<dbReference type="GO" id="GO:0000976">
    <property type="term" value="F:transcription cis-regulatory region binding"/>
    <property type="evidence" value="ECO:0007669"/>
    <property type="project" value="TreeGrafter"/>
</dbReference>
<dbReference type="EMBL" id="RZNX01000001">
    <property type="protein sequence ID" value="RUT35784.1"/>
    <property type="molecule type" value="Genomic_DNA"/>
</dbReference>
<sequence>MIRILLVEDEVDMAQALAKGLRREGYAVDIAEDGAAGWEMAEANRYNLVLLDLNLPVMDGVEVCKRLRQSQPRLSIVMLTARHGSHNMINGLDIGADDYIRKPFHYHELLARIRVQLRRETPLKVSRLAYRDLLLDSAARTVMQAGRYLPLTRKEFAILEYLLLNAEATISAETLLEHIWDAHADPFTTTVRVHINSLRRKLASGRLAEHTEPYIITVQGEGYRLHSGAYVEAVCFE</sequence>
<reference evidence="10 11" key="1">
    <citation type="submission" date="2018-12" db="EMBL/GenBank/DDBJ databases">
        <authorList>
            <person name="Sun L."/>
            <person name="Chen Z."/>
        </authorList>
    </citation>
    <scope>NUCLEOTIDE SEQUENCE [LARGE SCALE GENOMIC DNA]</scope>
    <source>
        <strain evidence="10 11">3-5-3</strain>
    </source>
</reference>
<dbReference type="Gene3D" id="1.10.10.10">
    <property type="entry name" value="Winged helix-like DNA-binding domain superfamily/Winged helix DNA-binding domain"/>
    <property type="match status" value="1"/>
</dbReference>
<dbReference type="GO" id="GO:0000156">
    <property type="term" value="F:phosphorelay response regulator activity"/>
    <property type="evidence" value="ECO:0007669"/>
    <property type="project" value="TreeGrafter"/>
</dbReference>
<protein>
    <submittedName>
        <fullName evidence="10">Response regulator transcription factor</fullName>
    </submittedName>
</protein>
<dbReference type="PROSITE" id="PS51755">
    <property type="entry name" value="OMPR_PHOB"/>
    <property type="match status" value="1"/>
</dbReference>
<feature type="domain" description="OmpR/PhoB-type" evidence="9">
    <location>
        <begin position="125"/>
        <end position="227"/>
    </location>
</feature>
<keyword evidence="5" id="KW-0804">Transcription</keyword>
<dbReference type="Pfam" id="PF00486">
    <property type="entry name" value="Trans_reg_C"/>
    <property type="match status" value="1"/>
</dbReference>
<feature type="DNA-binding region" description="OmpR/PhoB-type" evidence="7">
    <location>
        <begin position="125"/>
        <end position="227"/>
    </location>
</feature>
<dbReference type="PROSITE" id="PS50110">
    <property type="entry name" value="RESPONSE_REGULATORY"/>
    <property type="match status" value="1"/>
</dbReference>
<comment type="caution">
    <text evidence="10">The sequence shown here is derived from an EMBL/GenBank/DDBJ whole genome shotgun (WGS) entry which is preliminary data.</text>
</comment>
<dbReference type="SUPFAM" id="SSF52172">
    <property type="entry name" value="CheY-like"/>
    <property type="match status" value="1"/>
</dbReference>
<dbReference type="Pfam" id="PF00072">
    <property type="entry name" value="Response_reg"/>
    <property type="match status" value="1"/>
</dbReference>
<evidence type="ECO:0000313" key="11">
    <source>
        <dbReference type="Proteomes" id="UP000272464"/>
    </source>
</evidence>
<dbReference type="InterPro" id="IPR001789">
    <property type="entry name" value="Sig_transdc_resp-reg_receiver"/>
</dbReference>
<dbReference type="SMART" id="SM00862">
    <property type="entry name" value="Trans_reg_C"/>
    <property type="match status" value="1"/>
</dbReference>
<dbReference type="AlphaFoldDB" id="A0A3S1DDE7"/>
<accession>A0A3S1DDE7</accession>
<evidence type="ECO:0000256" key="1">
    <source>
        <dbReference type="ARBA" id="ARBA00022553"/>
    </source>
</evidence>
<keyword evidence="11" id="KW-1185">Reference proteome</keyword>
<proteinExistence type="predicted"/>
<feature type="modified residue" description="4-aspartylphosphate" evidence="6">
    <location>
        <position position="52"/>
    </location>
</feature>
<dbReference type="Proteomes" id="UP000272464">
    <property type="component" value="Unassembled WGS sequence"/>
</dbReference>
<evidence type="ECO:0000256" key="6">
    <source>
        <dbReference type="PROSITE-ProRule" id="PRU00169"/>
    </source>
</evidence>
<evidence type="ECO:0000256" key="4">
    <source>
        <dbReference type="ARBA" id="ARBA00023125"/>
    </source>
</evidence>
<dbReference type="PANTHER" id="PTHR48111">
    <property type="entry name" value="REGULATOR OF RPOS"/>
    <property type="match status" value="1"/>
</dbReference>
<dbReference type="GO" id="GO:0032993">
    <property type="term" value="C:protein-DNA complex"/>
    <property type="evidence" value="ECO:0007669"/>
    <property type="project" value="TreeGrafter"/>
</dbReference>
<dbReference type="SMART" id="SM00448">
    <property type="entry name" value="REC"/>
    <property type="match status" value="1"/>
</dbReference>
<evidence type="ECO:0000259" key="9">
    <source>
        <dbReference type="PROSITE" id="PS51755"/>
    </source>
</evidence>
<dbReference type="CDD" id="cd00383">
    <property type="entry name" value="trans_reg_C"/>
    <property type="match status" value="1"/>
</dbReference>
<dbReference type="GO" id="GO:0006355">
    <property type="term" value="P:regulation of DNA-templated transcription"/>
    <property type="evidence" value="ECO:0007669"/>
    <property type="project" value="InterPro"/>
</dbReference>
<dbReference type="InterPro" id="IPR039420">
    <property type="entry name" value="WalR-like"/>
</dbReference>
<gene>
    <name evidence="10" type="ORF">EJP77_01845</name>
</gene>
<dbReference type="RefSeq" id="WP_127197483.1">
    <property type="nucleotide sequence ID" value="NZ_RZNX01000001.1"/>
</dbReference>
<evidence type="ECO:0000256" key="7">
    <source>
        <dbReference type="PROSITE-ProRule" id="PRU01091"/>
    </source>
</evidence>
<evidence type="ECO:0000256" key="2">
    <source>
        <dbReference type="ARBA" id="ARBA00023012"/>
    </source>
</evidence>
<dbReference type="GO" id="GO:0005829">
    <property type="term" value="C:cytosol"/>
    <property type="evidence" value="ECO:0007669"/>
    <property type="project" value="TreeGrafter"/>
</dbReference>